<dbReference type="InterPro" id="IPR052895">
    <property type="entry name" value="HetReg/Transcr_Mod"/>
</dbReference>
<name>A0AA40ETL0_9PEZI</name>
<dbReference type="PROSITE" id="PS50088">
    <property type="entry name" value="ANK_REPEAT"/>
    <property type="match status" value="1"/>
</dbReference>
<dbReference type="SUPFAM" id="SSF48403">
    <property type="entry name" value="Ankyrin repeat"/>
    <property type="match status" value="1"/>
</dbReference>
<evidence type="ECO:0000259" key="2">
    <source>
        <dbReference type="Pfam" id="PF06985"/>
    </source>
</evidence>
<dbReference type="Proteomes" id="UP001172159">
    <property type="component" value="Unassembled WGS sequence"/>
</dbReference>
<evidence type="ECO:0000313" key="4">
    <source>
        <dbReference type="Proteomes" id="UP001172159"/>
    </source>
</evidence>
<dbReference type="PANTHER" id="PTHR24148">
    <property type="entry name" value="ANKYRIN REPEAT DOMAIN-CONTAINING PROTEIN 39 HOMOLOG-RELATED"/>
    <property type="match status" value="1"/>
</dbReference>
<dbReference type="SMART" id="SM00248">
    <property type="entry name" value="ANK"/>
    <property type="match status" value="4"/>
</dbReference>
<dbReference type="PROSITE" id="PS50297">
    <property type="entry name" value="ANK_REP_REGION"/>
    <property type="match status" value="1"/>
</dbReference>
<dbReference type="PANTHER" id="PTHR24148:SF78">
    <property type="entry name" value="HETEROKARYON INCOMPATIBILITY DOMAIN-CONTAINING PROTEIN"/>
    <property type="match status" value="1"/>
</dbReference>
<dbReference type="EMBL" id="JAUKTV010000002">
    <property type="protein sequence ID" value="KAK0745145.1"/>
    <property type="molecule type" value="Genomic_DNA"/>
</dbReference>
<comment type="caution">
    <text evidence="3">The sequence shown here is derived from an EMBL/GenBank/DDBJ whole genome shotgun (WGS) entry which is preliminary data.</text>
</comment>
<dbReference type="AlphaFoldDB" id="A0AA40ETL0"/>
<evidence type="ECO:0000313" key="3">
    <source>
        <dbReference type="EMBL" id="KAK0745145.1"/>
    </source>
</evidence>
<dbReference type="InterPro" id="IPR036770">
    <property type="entry name" value="Ankyrin_rpt-contain_sf"/>
</dbReference>
<sequence>MTSYRSDEFAYDPIDLDGPAFRLLRIVKGRDPSIPCKLFQAKVRQREVAISYEAISYVWGSPERERDVFINGFLFGVTKSLYEALWYLQLEDEDRVIWVDAICIDQKNEVERGHQVRHMGDVYKEAVRVIYWLGPPTHLTNLCLGRLQLLHEETRRVATRTWTREQWRTTWENLEASSQQNWGFEREGLCELLGRSWFRRVWILQEVANSQAALVCSGHESVSAKVFGLAPFLMGVTPEPHCQGILDMMPGPFRESSWFTGSRDLYTLLGNFGGSEATEERDLVYALLGLSSDAAHVIQPDYQTSEGGVIRTVFAALFHVHLNHHLDTIPASIRELCTRLTFFNELALEAAASNEAFGDAVMAFNLTRRPCLAISERTVRAAARNKRKGPQIINIILDNCEKTSRSLTPGHGSALIEGAAENAVSGDQVLRLFFSRTSHRPPVTENALVLAARNELNGDKILGLLFHECTITRVPSRAIAAAFGNGKCGYEIVLKFWNLQREESCYIIEGVFRAAASIGADVRDNTSPLFVDVQRNLGHMITIFLGAGADPSIQNKKHGPGCNTRLRYVKPAGHNGLADLLVRSGADLELPNNENQAPLILAAWLGRVAIVQPYTPLLWPVTGGLAEAAKRLIQAGANIEAESLTHKSMALHLAARHNRPVAFEVLLENGSDINTEDRDVFTFLERAISRGHPDKVQLLLIHSVKMNTVKTKPSLGSLRRWVNKIQLQTAKGWKLCTRTAVEKGQDGVAVQEHPNLIPGIVWYIIYKKIVVPTSGTLRSLMTAVLDGGGLSAILRRAMKLIPHFEQGYTSMVI</sequence>
<proteinExistence type="predicted"/>
<keyword evidence="1" id="KW-0040">ANK repeat</keyword>
<accession>A0AA40ETL0</accession>
<dbReference type="InterPro" id="IPR010730">
    <property type="entry name" value="HET"/>
</dbReference>
<dbReference type="Gene3D" id="1.25.40.20">
    <property type="entry name" value="Ankyrin repeat-containing domain"/>
    <property type="match status" value="2"/>
</dbReference>
<keyword evidence="4" id="KW-1185">Reference proteome</keyword>
<feature type="repeat" description="ANK" evidence="1">
    <location>
        <begin position="646"/>
        <end position="678"/>
    </location>
</feature>
<dbReference type="Pfam" id="PF12796">
    <property type="entry name" value="Ank_2"/>
    <property type="match status" value="1"/>
</dbReference>
<dbReference type="InterPro" id="IPR002110">
    <property type="entry name" value="Ankyrin_rpt"/>
</dbReference>
<feature type="domain" description="Heterokaryon incompatibility" evidence="2">
    <location>
        <begin position="52"/>
        <end position="206"/>
    </location>
</feature>
<dbReference type="Pfam" id="PF06985">
    <property type="entry name" value="HET"/>
    <property type="match status" value="1"/>
</dbReference>
<protein>
    <submittedName>
        <fullName evidence="3">Heterokaryon incompatibility protein-domain-containing protein</fullName>
    </submittedName>
</protein>
<reference evidence="3" key="1">
    <citation type="submission" date="2023-06" db="EMBL/GenBank/DDBJ databases">
        <title>Genome-scale phylogeny and comparative genomics of the fungal order Sordariales.</title>
        <authorList>
            <consortium name="Lawrence Berkeley National Laboratory"/>
            <person name="Hensen N."/>
            <person name="Bonometti L."/>
            <person name="Westerberg I."/>
            <person name="Brannstrom I.O."/>
            <person name="Guillou S."/>
            <person name="Cros-Aarteil S."/>
            <person name="Calhoun S."/>
            <person name="Haridas S."/>
            <person name="Kuo A."/>
            <person name="Mondo S."/>
            <person name="Pangilinan J."/>
            <person name="Riley R."/>
            <person name="Labutti K."/>
            <person name="Andreopoulos B."/>
            <person name="Lipzen A."/>
            <person name="Chen C."/>
            <person name="Yanf M."/>
            <person name="Daum C."/>
            <person name="Ng V."/>
            <person name="Clum A."/>
            <person name="Steindorff A."/>
            <person name="Ohm R."/>
            <person name="Martin F."/>
            <person name="Silar P."/>
            <person name="Natvig D."/>
            <person name="Lalanne C."/>
            <person name="Gautier V."/>
            <person name="Ament-Velasquez S.L."/>
            <person name="Kruys A."/>
            <person name="Hutchinson M.I."/>
            <person name="Powell A.J."/>
            <person name="Barry K."/>
            <person name="Miller A.N."/>
            <person name="Grigoriev I.V."/>
            <person name="Debuchy R."/>
            <person name="Gladieux P."/>
            <person name="Thoren M.H."/>
            <person name="Johannesson H."/>
        </authorList>
    </citation>
    <scope>NUCLEOTIDE SEQUENCE</scope>
    <source>
        <strain evidence="3">CBS 540.89</strain>
    </source>
</reference>
<evidence type="ECO:0000256" key="1">
    <source>
        <dbReference type="PROSITE-ProRule" id="PRU00023"/>
    </source>
</evidence>
<gene>
    <name evidence="3" type="ORF">B0T21DRAFT_345238</name>
</gene>
<organism evidence="3 4">
    <name type="scientific">Apiosordaria backusii</name>
    <dbReference type="NCBI Taxonomy" id="314023"/>
    <lineage>
        <taxon>Eukaryota</taxon>
        <taxon>Fungi</taxon>
        <taxon>Dikarya</taxon>
        <taxon>Ascomycota</taxon>
        <taxon>Pezizomycotina</taxon>
        <taxon>Sordariomycetes</taxon>
        <taxon>Sordariomycetidae</taxon>
        <taxon>Sordariales</taxon>
        <taxon>Lasiosphaeriaceae</taxon>
        <taxon>Apiosordaria</taxon>
    </lineage>
</organism>